<dbReference type="SUPFAM" id="SSF48310">
    <property type="entry name" value="Aldehyde ferredoxin oxidoreductase, C-terminal domains"/>
    <property type="match status" value="1"/>
</dbReference>
<sequence length="594" mass="62963">MTNRSRDHLLTVDLSTKSVERWKIPNRWCREYIGGKGLGARYLYEALSPGTDPLGPANAIGFVVGPLSGYLPGQSRFAVITKSPLTGAFLDSYSGGSFADRLAGSLDDCLGMFVTGQADHPVQIAVSGGTATIEPAETWGMDTANTDSNAPAAATACIGPAGENQVMYATIAADGGDHHAGRGGAGAVMGSKQLKAVLALDGPPEIPPNVAPLKEALLETYESHDTGTWHASGGTMESIDFANTVGHLATEGWQRDRFTEVSDLGIAAVQRAASKREQTETETELPGDFYFETDDGRVVLRGAAPMTLGAGLGIYDLEAVTALGEQCDLLGVDVIDTGNAVAWAIRAAEEGVIETDLSFGDATGASELIDAIATRDRSPNPHWPEKLPTTLADGIDAAANAYGGNDLIPTVKSMALPSYDPRGAAGMALAYATSDRGACHRRARPIETEALAAETWSVAKTIEFVIGAQTVRSVLWSLVIDDFVGEALWETLGSDWLSAIGYDYTQPDLLEVGERIWTLVRLFNAREGFDRADDRLPPILTSPANDATPERIVDPERFGLLLDGYYAARGWDADGIPTADTIARLNLSDVIASM</sequence>
<dbReference type="SUPFAM" id="SSF56228">
    <property type="entry name" value="Aldehyde ferredoxin oxidoreductase, N-terminal domain"/>
    <property type="match status" value="1"/>
</dbReference>
<dbReference type="AlphaFoldDB" id="A0AAE3KB00"/>
<dbReference type="Pfam" id="PF02730">
    <property type="entry name" value="AFOR_N"/>
    <property type="match status" value="1"/>
</dbReference>
<dbReference type="InterPro" id="IPR013984">
    <property type="entry name" value="Ald_Fedxn_OxRdtase_dom2"/>
</dbReference>
<protein>
    <submittedName>
        <fullName evidence="10">Aldehyde ferredoxin oxidoreductase</fullName>
    </submittedName>
</protein>
<keyword evidence="4" id="KW-0479">Metal-binding</keyword>
<dbReference type="GO" id="GO:0051539">
    <property type="term" value="F:4 iron, 4 sulfur cluster binding"/>
    <property type="evidence" value="ECO:0007669"/>
    <property type="project" value="UniProtKB-KW"/>
</dbReference>
<dbReference type="RefSeq" id="WP_250584162.1">
    <property type="nucleotide sequence ID" value="NZ_JAKRVX010000003.1"/>
</dbReference>
<dbReference type="InterPro" id="IPR001203">
    <property type="entry name" value="OxRdtase_Ald_Fedxn_C"/>
</dbReference>
<keyword evidence="3" id="KW-0004">4Fe-4S</keyword>
<dbReference type="EMBL" id="JAKRVX010000003">
    <property type="protein sequence ID" value="MCL9817154.1"/>
    <property type="molecule type" value="Genomic_DNA"/>
</dbReference>
<dbReference type="GO" id="GO:0016625">
    <property type="term" value="F:oxidoreductase activity, acting on the aldehyde or oxo group of donors, iron-sulfur protein as acceptor"/>
    <property type="evidence" value="ECO:0007669"/>
    <property type="project" value="InterPro"/>
</dbReference>
<dbReference type="PANTHER" id="PTHR30038">
    <property type="entry name" value="ALDEHYDE FERREDOXIN OXIDOREDUCTASE"/>
    <property type="match status" value="1"/>
</dbReference>
<evidence type="ECO:0000256" key="8">
    <source>
        <dbReference type="ARBA" id="ARBA00049934"/>
    </source>
</evidence>
<evidence type="ECO:0000256" key="6">
    <source>
        <dbReference type="ARBA" id="ARBA00023004"/>
    </source>
</evidence>
<keyword evidence="6" id="KW-0408">Iron</keyword>
<evidence type="ECO:0000256" key="1">
    <source>
        <dbReference type="ARBA" id="ARBA00001966"/>
    </source>
</evidence>
<dbReference type="PANTHER" id="PTHR30038:SF7">
    <property type="entry name" value="TUNGSTEN-CONTAINING GLYCERALDEHYDE-3-PHOSPHATE:FERREDOXIN OXIDOREDUCTASE"/>
    <property type="match status" value="1"/>
</dbReference>
<gene>
    <name evidence="10" type="ORF">AArcSt2_09380</name>
</gene>
<evidence type="ECO:0000256" key="5">
    <source>
        <dbReference type="ARBA" id="ARBA00023002"/>
    </source>
</evidence>
<keyword evidence="5" id="KW-0560">Oxidoreductase</keyword>
<dbReference type="Gene3D" id="1.10.569.10">
    <property type="entry name" value="Aldehyde Ferredoxin Oxidoreductase Protein, subunit A, domain 2"/>
    <property type="match status" value="1"/>
</dbReference>
<dbReference type="SMART" id="SM00790">
    <property type="entry name" value="AFOR_N"/>
    <property type="match status" value="1"/>
</dbReference>
<comment type="cofactor">
    <cofactor evidence="1">
        <name>[4Fe-4S] cluster</name>
        <dbReference type="ChEBI" id="CHEBI:49883"/>
    </cofactor>
</comment>
<comment type="caution">
    <text evidence="10">The sequence shown here is derived from an EMBL/GenBank/DDBJ whole genome shotgun (WGS) entry which is preliminary data.</text>
</comment>
<evidence type="ECO:0000256" key="2">
    <source>
        <dbReference type="ARBA" id="ARBA00011032"/>
    </source>
</evidence>
<evidence type="ECO:0000313" key="10">
    <source>
        <dbReference type="EMBL" id="MCL9817154.1"/>
    </source>
</evidence>
<proteinExistence type="inferred from homology"/>
<evidence type="ECO:0000259" key="9">
    <source>
        <dbReference type="SMART" id="SM00790"/>
    </source>
</evidence>
<dbReference type="InterPro" id="IPR036021">
    <property type="entry name" value="Tungsten_al_ferr_oxy-like_C"/>
</dbReference>
<dbReference type="Gene3D" id="3.60.9.10">
    <property type="entry name" value="Aldehyde ferredoxin oxidoreductase, N-terminal domain"/>
    <property type="match status" value="1"/>
</dbReference>
<comment type="similarity">
    <text evidence="2">Belongs to the AOR/FOR family.</text>
</comment>
<keyword evidence="7" id="KW-0411">Iron-sulfur</keyword>
<comment type="cofactor">
    <cofactor evidence="8">
        <name>tungstopterin</name>
        <dbReference type="ChEBI" id="CHEBI:30402"/>
    </cofactor>
</comment>
<feature type="domain" description="Aldehyde ferredoxin oxidoreductase N-terminal" evidence="9">
    <location>
        <begin position="6"/>
        <end position="203"/>
    </location>
</feature>
<dbReference type="InterPro" id="IPR013985">
    <property type="entry name" value="Ald_Fedxn_OxRdtase_dom3"/>
</dbReference>
<evidence type="ECO:0000256" key="4">
    <source>
        <dbReference type="ARBA" id="ARBA00022723"/>
    </source>
</evidence>
<organism evidence="10 11">
    <name type="scientific">Natronocalculus amylovorans</name>
    <dbReference type="NCBI Taxonomy" id="2917812"/>
    <lineage>
        <taxon>Archaea</taxon>
        <taxon>Methanobacteriati</taxon>
        <taxon>Methanobacteriota</taxon>
        <taxon>Stenosarchaea group</taxon>
        <taxon>Halobacteria</taxon>
        <taxon>Halobacteriales</taxon>
        <taxon>Haloferacaceae</taxon>
        <taxon>Natronocalculus</taxon>
    </lineage>
</organism>
<name>A0AAE3KB00_9EURY</name>
<evidence type="ECO:0000256" key="3">
    <source>
        <dbReference type="ARBA" id="ARBA00022485"/>
    </source>
</evidence>
<dbReference type="GO" id="GO:0046872">
    <property type="term" value="F:metal ion binding"/>
    <property type="evidence" value="ECO:0007669"/>
    <property type="project" value="UniProtKB-KW"/>
</dbReference>
<evidence type="ECO:0000313" key="11">
    <source>
        <dbReference type="Proteomes" id="UP001203207"/>
    </source>
</evidence>
<reference evidence="10" key="2">
    <citation type="submission" date="2022-02" db="EMBL/GenBank/DDBJ databases">
        <authorList>
            <person name="Elcheninov A.G."/>
            <person name="Sorokin D.Y."/>
            <person name="Kublanov I.V."/>
        </authorList>
    </citation>
    <scope>NUCLEOTIDE SEQUENCE</scope>
    <source>
        <strain evidence="10">AArc-St2</strain>
    </source>
</reference>
<dbReference type="InterPro" id="IPR036503">
    <property type="entry name" value="Ald_Fedxn_OxRdtase_N_sf"/>
</dbReference>
<keyword evidence="11" id="KW-1185">Reference proteome</keyword>
<accession>A0AAE3KB00</accession>
<reference evidence="10" key="1">
    <citation type="journal article" date="2022" name="Syst. Appl. Microbiol.">
        <title>Natronocalculus amylovorans gen. nov., sp. nov., and Natranaeroarchaeum aerophilus sp. nov., dominant culturable amylolytic natronoarchaea from hypersaline soda lakes in southwestern Siberia.</title>
        <authorList>
            <person name="Sorokin D.Y."/>
            <person name="Elcheninov A.G."/>
            <person name="Khizhniak T.V."/>
            <person name="Koenen M."/>
            <person name="Bale N.J."/>
            <person name="Damste J.S.S."/>
            <person name="Kublanov I.V."/>
        </authorList>
    </citation>
    <scope>NUCLEOTIDE SEQUENCE</scope>
    <source>
        <strain evidence="10">AArc-St2</strain>
    </source>
</reference>
<dbReference type="Pfam" id="PF01314">
    <property type="entry name" value="AFOR_C"/>
    <property type="match status" value="1"/>
</dbReference>
<dbReference type="InterPro" id="IPR051919">
    <property type="entry name" value="W-dependent_AOR"/>
</dbReference>
<evidence type="ECO:0000256" key="7">
    <source>
        <dbReference type="ARBA" id="ARBA00023014"/>
    </source>
</evidence>
<dbReference type="GO" id="GO:0009055">
    <property type="term" value="F:electron transfer activity"/>
    <property type="evidence" value="ECO:0007669"/>
    <property type="project" value="InterPro"/>
</dbReference>
<dbReference type="Gene3D" id="1.10.599.10">
    <property type="entry name" value="Aldehyde Ferredoxin Oxidoreductase Protein, subunit A, domain 3"/>
    <property type="match status" value="1"/>
</dbReference>
<dbReference type="Proteomes" id="UP001203207">
    <property type="component" value="Unassembled WGS sequence"/>
</dbReference>
<dbReference type="InterPro" id="IPR013983">
    <property type="entry name" value="Ald_Fedxn_OxRdtase_N"/>
</dbReference>